<dbReference type="Pfam" id="PF00672">
    <property type="entry name" value="HAMP"/>
    <property type="match status" value="1"/>
</dbReference>
<gene>
    <name evidence="9" type="ORF">K6Q96_11810</name>
</gene>
<evidence type="ECO:0000256" key="5">
    <source>
        <dbReference type="SAM" id="Coils"/>
    </source>
</evidence>
<dbReference type="SMART" id="SM00283">
    <property type="entry name" value="MA"/>
    <property type="match status" value="1"/>
</dbReference>
<evidence type="ECO:0000256" key="6">
    <source>
        <dbReference type="SAM" id="Phobius"/>
    </source>
</evidence>
<feature type="domain" description="Methyl-accepting transducer" evidence="7">
    <location>
        <begin position="434"/>
        <end position="670"/>
    </location>
</feature>
<dbReference type="Gene3D" id="3.30.450.20">
    <property type="entry name" value="PAS domain"/>
    <property type="match status" value="1"/>
</dbReference>
<keyword evidence="10" id="KW-1185">Reference proteome</keyword>
<dbReference type="PROSITE" id="PS50885">
    <property type="entry name" value="HAMP"/>
    <property type="match status" value="1"/>
</dbReference>
<evidence type="ECO:0000313" key="10">
    <source>
        <dbReference type="Proteomes" id="UP001056255"/>
    </source>
</evidence>
<dbReference type="Pfam" id="PF22673">
    <property type="entry name" value="MCP-like_PDC_1"/>
    <property type="match status" value="1"/>
</dbReference>
<comment type="similarity">
    <text evidence="3">Belongs to the methyl-accepting chemotaxis (MCP) protein family.</text>
</comment>
<dbReference type="PANTHER" id="PTHR32089">
    <property type="entry name" value="METHYL-ACCEPTING CHEMOTAXIS PROTEIN MCPB"/>
    <property type="match status" value="1"/>
</dbReference>
<dbReference type="EMBL" id="CP082275">
    <property type="protein sequence ID" value="USH01577.1"/>
    <property type="molecule type" value="Genomic_DNA"/>
</dbReference>
<accession>A0ABY4WPQ9</accession>
<feature type="transmembrane region" description="Helical" evidence="6">
    <location>
        <begin position="12"/>
        <end position="32"/>
    </location>
</feature>
<evidence type="ECO:0000256" key="3">
    <source>
        <dbReference type="ARBA" id="ARBA00029447"/>
    </source>
</evidence>
<dbReference type="Gene3D" id="1.10.287.950">
    <property type="entry name" value="Methyl-accepting chemotaxis protein"/>
    <property type="match status" value="1"/>
</dbReference>
<evidence type="ECO:0000256" key="4">
    <source>
        <dbReference type="PROSITE-ProRule" id="PRU00284"/>
    </source>
</evidence>
<dbReference type="InterPro" id="IPR003660">
    <property type="entry name" value="HAMP_dom"/>
</dbReference>
<evidence type="ECO:0000313" key="9">
    <source>
        <dbReference type="EMBL" id="USH01577.1"/>
    </source>
</evidence>
<dbReference type="CDD" id="cd11386">
    <property type="entry name" value="MCP_signal"/>
    <property type="match status" value="1"/>
</dbReference>
<dbReference type="InterPro" id="IPR004089">
    <property type="entry name" value="MCPsignal_dom"/>
</dbReference>
<dbReference type="Pfam" id="PF00015">
    <property type="entry name" value="MCPsignal"/>
    <property type="match status" value="1"/>
</dbReference>
<reference evidence="9" key="1">
    <citation type="submission" date="2021-08" db="EMBL/GenBank/DDBJ databases">
        <authorList>
            <person name="Sakaguchi M."/>
            <person name="Kikuchi T."/>
            <person name="Urbanczyk H."/>
        </authorList>
    </citation>
    <scope>NUCLEOTIDE SEQUENCE</scope>
    <source>
        <strain evidence="9">020920N</strain>
    </source>
</reference>
<sequence length="706" mass="76159">MTKLSIKWKVTFIAGCCLLVSAVGLLSISGYFNGKSQQTVSQLSLKSLKQSSEHQVMSDALIQAAAAKAFIDEASYRAQMLAQSVLFLKHNAEENYTNSSELRNSVGELLRRSVENFPKITGAFAVFEPDQLDGEDSNYHGADYAGANELGRFASYWSGDVTEQSQAVLSEEVIAGREALFGEQRFDWYSCAKSAQSLCVITPYADGGSALTTTIIVPLKVEDEVVGVMGVNVSLDRLINIISQADQAMFNGVGNLYLISSDGKLITGDAIGAEVGDDLIAQRVLPKDVKTWLEQGDPQTSWTRDGSKLRVFTPLTTGAQPWGVYVELPADSVLDGAYKLASTISEQHLEARNIQWLVSALVIGFGLVIVYFAAGQIVKPLQFVVAKLKDIASGEGDLTQRIPVTREDEIGELSIWFNRFLDKLQRAIKDVVESVEEIDNTAHGAASVAGNTRDGSQHQFREVDMVATAAEQMSHTASEVANHTESALSATQFATSAASEGRGEIDASSLSMQELASRLSDAIPIVENLEKSNTDINQILSVIEGVSDQTNLLALNAAIEAARAGDQGKGFAVVAEEVRQLALRTSDSVGQIRTVIEQVGKGTESVVNAINEGNKLAVDTTQKFEKAADSLSTIADAVVAIENMNEQIARAAEEQRTVATEVNRNVSNIREQSEAILSHAEQSADIGQRLASLSEQQRQVVQQFVV</sequence>
<dbReference type="RefSeq" id="WP_251875955.1">
    <property type="nucleotide sequence ID" value="NZ_CP082275.1"/>
</dbReference>
<dbReference type="PANTHER" id="PTHR32089:SF55">
    <property type="entry name" value="METHYL ACCEPTING SENSORY TRANSDUCER WITH CACHE_2 SMALL MOLECULE BINDING DOMAIN"/>
    <property type="match status" value="1"/>
</dbReference>
<name>A0ABY4WPQ9_9GAMM</name>
<protein>
    <submittedName>
        <fullName evidence="9">Methyl-accepting chemotaxis protein</fullName>
    </submittedName>
</protein>
<keyword evidence="6" id="KW-0472">Membrane</keyword>
<dbReference type="CDD" id="cd06225">
    <property type="entry name" value="HAMP"/>
    <property type="match status" value="1"/>
</dbReference>
<dbReference type="SMART" id="SM00304">
    <property type="entry name" value="HAMP"/>
    <property type="match status" value="1"/>
</dbReference>
<keyword evidence="6" id="KW-0812">Transmembrane</keyword>
<keyword evidence="5" id="KW-0175">Coiled coil</keyword>
<comment type="subcellular location">
    <subcellularLocation>
        <location evidence="1">Membrane</location>
    </subcellularLocation>
</comment>
<evidence type="ECO:0000256" key="2">
    <source>
        <dbReference type="ARBA" id="ARBA00023224"/>
    </source>
</evidence>
<evidence type="ECO:0000259" key="7">
    <source>
        <dbReference type="PROSITE" id="PS50111"/>
    </source>
</evidence>
<dbReference type="CDD" id="cd12913">
    <property type="entry name" value="PDC1_MCP_like"/>
    <property type="match status" value="1"/>
</dbReference>
<evidence type="ECO:0000259" key="8">
    <source>
        <dbReference type="PROSITE" id="PS50885"/>
    </source>
</evidence>
<dbReference type="Proteomes" id="UP001056255">
    <property type="component" value="Chromosome I"/>
</dbReference>
<organism evidence="9 10">
    <name type="scientific">Grimontia kaedaensis</name>
    <dbReference type="NCBI Taxonomy" id="2872157"/>
    <lineage>
        <taxon>Bacteria</taxon>
        <taxon>Pseudomonadati</taxon>
        <taxon>Pseudomonadota</taxon>
        <taxon>Gammaproteobacteria</taxon>
        <taxon>Vibrionales</taxon>
        <taxon>Vibrionaceae</taxon>
        <taxon>Grimontia</taxon>
    </lineage>
</organism>
<feature type="domain" description="HAMP" evidence="8">
    <location>
        <begin position="375"/>
        <end position="429"/>
    </location>
</feature>
<feature type="transmembrane region" description="Helical" evidence="6">
    <location>
        <begin position="354"/>
        <end position="374"/>
    </location>
</feature>
<proteinExistence type="inferred from homology"/>
<dbReference type="SUPFAM" id="SSF58104">
    <property type="entry name" value="Methyl-accepting chemotaxis protein (MCP) signaling domain"/>
    <property type="match status" value="1"/>
</dbReference>
<dbReference type="PROSITE" id="PS50111">
    <property type="entry name" value="CHEMOTAXIS_TRANSDUC_2"/>
    <property type="match status" value="1"/>
</dbReference>
<keyword evidence="6" id="KW-1133">Transmembrane helix</keyword>
<feature type="coiled-coil region" evidence="5">
    <location>
        <begin position="634"/>
        <end position="661"/>
    </location>
</feature>
<keyword evidence="2 4" id="KW-0807">Transducer</keyword>
<evidence type="ECO:0000256" key="1">
    <source>
        <dbReference type="ARBA" id="ARBA00004370"/>
    </source>
</evidence>